<protein>
    <submittedName>
        <fullName evidence="1">Uncharacterized protein</fullName>
    </submittedName>
</protein>
<reference evidence="2" key="2">
    <citation type="journal article" date="2017" name="Nat. Plants">
        <title>The Aegilops tauschii genome reveals multiple impacts of transposons.</title>
        <authorList>
            <person name="Zhao G."/>
            <person name="Zou C."/>
            <person name="Li K."/>
            <person name="Wang K."/>
            <person name="Li T."/>
            <person name="Gao L."/>
            <person name="Zhang X."/>
            <person name="Wang H."/>
            <person name="Yang Z."/>
            <person name="Liu X."/>
            <person name="Jiang W."/>
            <person name="Mao L."/>
            <person name="Kong X."/>
            <person name="Jiao Y."/>
            <person name="Jia J."/>
        </authorList>
    </citation>
    <scope>NUCLEOTIDE SEQUENCE [LARGE SCALE GENOMIC DNA]</scope>
    <source>
        <strain evidence="2">cv. AL8/78</strain>
    </source>
</reference>
<keyword evidence="2" id="KW-1185">Reference proteome</keyword>
<organism evidence="1 2">
    <name type="scientific">Aegilops tauschii subsp. strangulata</name>
    <name type="common">Goatgrass</name>
    <dbReference type="NCBI Taxonomy" id="200361"/>
    <lineage>
        <taxon>Eukaryota</taxon>
        <taxon>Viridiplantae</taxon>
        <taxon>Streptophyta</taxon>
        <taxon>Embryophyta</taxon>
        <taxon>Tracheophyta</taxon>
        <taxon>Spermatophyta</taxon>
        <taxon>Magnoliopsida</taxon>
        <taxon>Liliopsida</taxon>
        <taxon>Poales</taxon>
        <taxon>Poaceae</taxon>
        <taxon>BOP clade</taxon>
        <taxon>Pooideae</taxon>
        <taxon>Triticodae</taxon>
        <taxon>Triticeae</taxon>
        <taxon>Triticinae</taxon>
        <taxon>Aegilops</taxon>
    </lineage>
</organism>
<reference evidence="1" key="5">
    <citation type="journal article" date="2021" name="G3 (Bethesda)">
        <title>Aegilops tauschii genome assembly Aet v5.0 features greater sequence contiguity and improved annotation.</title>
        <authorList>
            <person name="Wang L."/>
            <person name="Zhu T."/>
            <person name="Rodriguez J.C."/>
            <person name="Deal K.R."/>
            <person name="Dubcovsky J."/>
            <person name="McGuire P.E."/>
            <person name="Lux T."/>
            <person name="Spannagl M."/>
            <person name="Mayer K.F.X."/>
            <person name="Baldrich P."/>
            <person name="Meyers B.C."/>
            <person name="Huo N."/>
            <person name="Gu Y.Q."/>
            <person name="Zhou H."/>
            <person name="Devos K.M."/>
            <person name="Bennetzen J.L."/>
            <person name="Unver T."/>
            <person name="Budak H."/>
            <person name="Gulick P.J."/>
            <person name="Galiba G."/>
            <person name="Kalapos B."/>
            <person name="Nelson D.R."/>
            <person name="Li P."/>
            <person name="You F.M."/>
            <person name="Luo M.C."/>
            <person name="Dvorak J."/>
        </authorList>
    </citation>
    <scope>NUCLEOTIDE SEQUENCE [LARGE SCALE GENOMIC DNA]</scope>
    <source>
        <strain evidence="1">cv. AL8/78</strain>
    </source>
</reference>
<accession>A0A453E8W4</accession>
<reference evidence="1" key="4">
    <citation type="submission" date="2019-03" db="UniProtKB">
        <authorList>
            <consortium name="EnsemblPlants"/>
        </authorList>
    </citation>
    <scope>IDENTIFICATION</scope>
</reference>
<reference evidence="2" key="1">
    <citation type="journal article" date="2014" name="Science">
        <title>Ancient hybridizations among the ancestral genomes of bread wheat.</title>
        <authorList>
            <consortium name="International Wheat Genome Sequencing Consortium,"/>
            <person name="Marcussen T."/>
            <person name="Sandve S.R."/>
            <person name="Heier L."/>
            <person name="Spannagl M."/>
            <person name="Pfeifer M."/>
            <person name="Jakobsen K.S."/>
            <person name="Wulff B.B."/>
            <person name="Steuernagel B."/>
            <person name="Mayer K.F."/>
            <person name="Olsen O.A."/>
        </authorList>
    </citation>
    <scope>NUCLEOTIDE SEQUENCE [LARGE SCALE GENOMIC DNA]</scope>
    <source>
        <strain evidence="2">cv. AL8/78</strain>
    </source>
</reference>
<name>A0A453E8W4_AEGTS</name>
<dbReference type="EnsemblPlants" id="AET3Gv20260800.13">
    <property type="protein sequence ID" value="AET3Gv20260800.13"/>
    <property type="gene ID" value="AET3Gv20260800"/>
</dbReference>
<proteinExistence type="predicted"/>
<evidence type="ECO:0000313" key="1">
    <source>
        <dbReference type="EnsemblPlants" id="AET3Gv20260800.13"/>
    </source>
</evidence>
<dbReference type="AlphaFoldDB" id="A0A453E8W4"/>
<sequence>MILRWTIDVGWASTWVRVGNEWLAAITYSKCERHC</sequence>
<dbReference type="Gramene" id="AET3Gv20260800.13">
    <property type="protein sequence ID" value="AET3Gv20260800.13"/>
    <property type="gene ID" value="AET3Gv20260800"/>
</dbReference>
<dbReference type="Proteomes" id="UP000015105">
    <property type="component" value="Chromosome 3D"/>
</dbReference>
<evidence type="ECO:0000313" key="2">
    <source>
        <dbReference type="Proteomes" id="UP000015105"/>
    </source>
</evidence>
<reference evidence="1" key="3">
    <citation type="journal article" date="2017" name="Nature">
        <title>Genome sequence of the progenitor of the wheat D genome Aegilops tauschii.</title>
        <authorList>
            <person name="Luo M.C."/>
            <person name="Gu Y.Q."/>
            <person name="Puiu D."/>
            <person name="Wang H."/>
            <person name="Twardziok S.O."/>
            <person name="Deal K.R."/>
            <person name="Huo N."/>
            <person name="Zhu T."/>
            <person name="Wang L."/>
            <person name="Wang Y."/>
            <person name="McGuire P.E."/>
            <person name="Liu S."/>
            <person name="Long H."/>
            <person name="Ramasamy R.K."/>
            <person name="Rodriguez J.C."/>
            <person name="Van S.L."/>
            <person name="Yuan L."/>
            <person name="Wang Z."/>
            <person name="Xia Z."/>
            <person name="Xiao L."/>
            <person name="Anderson O.D."/>
            <person name="Ouyang S."/>
            <person name="Liang Y."/>
            <person name="Zimin A.V."/>
            <person name="Pertea G."/>
            <person name="Qi P."/>
            <person name="Bennetzen J.L."/>
            <person name="Dai X."/>
            <person name="Dawson M.W."/>
            <person name="Muller H.G."/>
            <person name="Kugler K."/>
            <person name="Rivarola-Duarte L."/>
            <person name="Spannagl M."/>
            <person name="Mayer K.F.X."/>
            <person name="Lu F.H."/>
            <person name="Bevan M.W."/>
            <person name="Leroy P."/>
            <person name="Li P."/>
            <person name="You F.M."/>
            <person name="Sun Q."/>
            <person name="Liu Z."/>
            <person name="Lyons E."/>
            <person name="Wicker T."/>
            <person name="Salzberg S.L."/>
            <person name="Devos K.M."/>
            <person name="Dvorak J."/>
        </authorList>
    </citation>
    <scope>NUCLEOTIDE SEQUENCE [LARGE SCALE GENOMIC DNA]</scope>
    <source>
        <strain evidence="1">cv. AL8/78</strain>
    </source>
</reference>